<evidence type="ECO:0000256" key="8">
    <source>
        <dbReference type="ARBA" id="ARBA00022801"/>
    </source>
</evidence>
<evidence type="ECO:0000256" key="3">
    <source>
        <dbReference type="ARBA" id="ARBA00006006"/>
    </source>
</evidence>
<accession>A0ABQ8EZ77</accession>
<dbReference type="Proteomes" id="UP001648503">
    <property type="component" value="Unassembled WGS sequence"/>
</dbReference>
<feature type="signal peptide" evidence="12">
    <location>
        <begin position="1"/>
        <end position="19"/>
    </location>
</feature>
<reference evidence="14 15" key="1">
    <citation type="submission" date="2021-02" db="EMBL/GenBank/DDBJ databases">
        <title>Variation within the Batrachochytrium salamandrivorans European outbreak.</title>
        <authorList>
            <person name="Kelly M."/>
            <person name="Pasmans F."/>
            <person name="Shea T.P."/>
            <person name="Munoz J.F."/>
            <person name="Carranza S."/>
            <person name="Cuomo C.A."/>
            <person name="Martel A."/>
        </authorList>
    </citation>
    <scope>NUCLEOTIDE SEQUENCE [LARGE SCALE GENOMIC DNA]</scope>
    <source>
        <strain evidence="14 15">AMFP18/2</strain>
    </source>
</reference>
<keyword evidence="5 12" id="KW-0645">Protease</keyword>
<dbReference type="InterPro" id="IPR027268">
    <property type="entry name" value="Peptidase_M4/M1_CTD_sf"/>
</dbReference>
<evidence type="ECO:0000256" key="5">
    <source>
        <dbReference type="ARBA" id="ARBA00022670"/>
    </source>
</evidence>
<evidence type="ECO:0000313" key="15">
    <source>
        <dbReference type="Proteomes" id="UP001648503"/>
    </source>
</evidence>
<keyword evidence="7 12" id="KW-0732">Signal</keyword>
<name>A0ABQ8EZ77_9FUNG</name>
<keyword evidence="8 12" id="KW-0378">Hydrolase</keyword>
<dbReference type="Pfam" id="PF02128">
    <property type="entry name" value="Peptidase_M36"/>
    <property type="match status" value="1"/>
</dbReference>
<dbReference type="Pfam" id="PF07504">
    <property type="entry name" value="FTP"/>
    <property type="match status" value="1"/>
</dbReference>
<sequence>MVAVSLFLVLALVSSTVVAQPGTKSLAEAMTYLHRVMSLENPTKSAYEWIPPSDEPIAPISDEDSVKIGLSYILERLDLKPNKFRVRTSFTDHLGITHVYGVPLYLGLPIDKLHAAAHVKNGQVFFCSATIKSNPSLTKISPTTPEPIIKKSSEEAVKAAVDHFKIPFHRDIEPVMEYHQMGNKYILVWIVQLRDDPITQWIQVKVDANTGHIVSMEDFKREFTYTAIELPKENPHNEFNKIVNPENFQSSPNGWTEGYKLKGNNALIKFRRGMKFQTTTRGVFDMDFDPTLPPQTPKNLVAGAINAFYVTNMVHDTLYQYGFTEPAGNFQMDNFGKGGKGGDPIILDIQNSKKKNNAYFYSPPDGQSGVLTLHIYTATEPNRDSAMDNTILAHELAHGLSTRLTGGARITRCMAETESLGLGEGYSDVMALIFTAKPEDTRNTRKVVGEYVEGSPTGIRRYTYTTDMRVNPLTYKDAVGEKERHRLGEIWAIMLWEVYWSLVEAHGFSANLHDATQKEGNIVFLQILVGTLMIQPCNPTFNSAYDAMLAADYAYYGGIHKHLIIKGFAKRGLGSIS</sequence>
<dbReference type="Gene3D" id="3.10.170.10">
    <property type="match status" value="1"/>
</dbReference>
<dbReference type="InterPro" id="IPR050371">
    <property type="entry name" value="Fungal_virulence_M36"/>
</dbReference>
<feature type="domain" description="FTP" evidence="13">
    <location>
        <begin position="83"/>
        <end position="126"/>
    </location>
</feature>
<dbReference type="SUPFAM" id="SSF55486">
    <property type="entry name" value="Metalloproteases ('zincins'), catalytic domain"/>
    <property type="match status" value="1"/>
</dbReference>
<evidence type="ECO:0000256" key="2">
    <source>
        <dbReference type="ARBA" id="ARBA00004613"/>
    </source>
</evidence>
<comment type="subcellular location">
    <subcellularLocation>
        <location evidence="2 12">Secreted</location>
    </subcellularLocation>
</comment>
<evidence type="ECO:0000313" key="14">
    <source>
        <dbReference type="EMBL" id="KAH6589201.1"/>
    </source>
</evidence>
<dbReference type="PRINTS" id="PR00999">
    <property type="entry name" value="FUNGALYSIN"/>
</dbReference>
<proteinExistence type="inferred from homology"/>
<keyword evidence="15" id="KW-1185">Reference proteome</keyword>
<dbReference type="CDD" id="cd09596">
    <property type="entry name" value="M36"/>
    <property type="match status" value="1"/>
</dbReference>
<evidence type="ECO:0000256" key="4">
    <source>
        <dbReference type="ARBA" id="ARBA00022525"/>
    </source>
</evidence>
<comment type="caution">
    <text evidence="14">The sequence shown here is derived from an EMBL/GenBank/DDBJ whole genome shotgun (WGS) entry which is preliminary data.</text>
</comment>
<keyword evidence="6 12" id="KW-0479">Metal-binding</keyword>
<evidence type="ECO:0000256" key="10">
    <source>
        <dbReference type="ARBA" id="ARBA00023049"/>
    </source>
</evidence>
<comment type="similarity">
    <text evidence="3 12">Belongs to the peptidase M36 family.</text>
</comment>
<dbReference type="InterPro" id="IPR001842">
    <property type="entry name" value="Peptidase_M36"/>
</dbReference>
<feature type="chain" id="PRO_5044980500" description="Extracellular metalloproteinase" evidence="12">
    <location>
        <begin position="20"/>
        <end position="577"/>
    </location>
</feature>
<dbReference type="PANTHER" id="PTHR33478:SF1">
    <property type="entry name" value="EXTRACELLULAR METALLOPROTEINASE MEP"/>
    <property type="match status" value="1"/>
</dbReference>
<evidence type="ECO:0000256" key="7">
    <source>
        <dbReference type="ARBA" id="ARBA00022729"/>
    </source>
</evidence>
<keyword evidence="11 12" id="KW-0865">Zymogen</keyword>
<evidence type="ECO:0000256" key="1">
    <source>
        <dbReference type="ARBA" id="ARBA00001947"/>
    </source>
</evidence>
<evidence type="ECO:0000256" key="6">
    <source>
        <dbReference type="ARBA" id="ARBA00022723"/>
    </source>
</evidence>
<dbReference type="PANTHER" id="PTHR33478">
    <property type="entry name" value="EXTRACELLULAR METALLOPROTEINASE MEP"/>
    <property type="match status" value="1"/>
</dbReference>
<dbReference type="EMBL" id="JAFCIX010000470">
    <property type="protein sequence ID" value="KAH6589201.1"/>
    <property type="molecule type" value="Genomic_DNA"/>
</dbReference>
<evidence type="ECO:0000256" key="11">
    <source>
        <dbReference type="ARBA" id="ARBA00023145"/>
    </source>
</evidence>
<evidence type="ECO:0000256" key="12">
    <source>
        <dbReference type="RuleBase" id="RU364017"/>
    </source>
</evidence>
<comment type="cofactor">
    <cofactor evidence="1 12">
        <name>Zn(2+)</name>
        <dbReference type="ChEBI" id="CHEBI:29105"/>
    </cofactor>
</comment>
<keyword evidence="10 12" id="KW-0482">Metalloprotease</keyword>
<evidence type="ECO:0000256" key="9">
    <source>
        <dbReference type="ARBA" id="ARBA00022833"/>
    </source>
</evidence>
<dbReference type="EC" id="3.4.24.-" evidence="12"/>
<dbReference type="Gene3D" id="1.10.390.10">
    <property type="entry name" value="Neutral Protease Domain 2"/>
    <property type="match status" value="1"/>
</dbReference>
<dbReference type="InterPro" id="IPR011096">
    <property type="entry name" value="FTP_domain"/>
</dbReference>
<gene>
    <name evidence="14" type="ORF">BASA50_010179</name>
</gene>
<keyword evidence="9 12" id="KW-0862">Zinc</keyword>
<protein>
    <recommendedName>
        <fullName evidence="12">Extracellular metalloproteinase</fullName>
        <ecNumber evidence="12">3.4.24.-</ecNumber>
    </recommendedName>
    <alternativeName>
        <fullName evidence="12">Fungalysin</fullName>
    </alternativeName>
</protein>
<organism evidence="14 15">
    <name type="scientific">Batrachochytrium salamandrivorans</name>
    <dbReference type="NCBI Taxonomy" id="1357716"/>
    <lineage>
        <taxon>Eukaryota</taxon>
        <taxon>Fungi</taxon>
        <taxon>Fungi incertae sedis</taxon>
        <taxon>Chytridiomycota</taxon>
        <taxon>Chytridiomycota incertae sedis</taxon>
        <taxon>Chytridiomycetes</taxon>
        <taxon>Rhizophydiales</taxon>
        <taxon>Rhizophydiales incertae sedis</taxon>
        <taxon>Batrachochytrium</taxon>
    </lineage>
</organism>
<evidence type="ECO:0000259" key="13">
    <source>
        <dbReference type="Pfam" id="PF07504"/>
    </source>
</evidence>
<keyword evidence="4 12" id="KW-0964">Secreted</keyword>